<accession>A0ABR5ZTD8</accession>
<sequence length="129" mass="13850">MMITRFSALFVLMGSLLGGFPAVARAADCQYDVKPVPVFTGTVSRITGDGVLFADGRDVVMPESLLPFVRLANEVKVHGLVSLDGRKIWVLALYDRDRLVCPSALDVRKGAYPGSPAYDVIEHQGGGSP</sequence>
<dbReference type="EMBL" id="PDLY01000003">
    <property type="protein sequence ID" value="MBA5727515.1"/>
    <property type="molecule type" value="Genomic_DNA"/>
</dbReference>
<dbReference type="RefSeq" id="WP_182041105.1">
    <property type="nucleotide sequence ID" value="NZ_PDLY01000003.1"/>
</dbReference>
<feature type="signal peptide" evidence="1">
    <location>
        <begin position="1"/>
        <end position="26"/>
    </location>
</feature>
<keyword evidence="1" id="KW-0732">Signal</keyword>
<proteinExistence type="predicted"/>
<feature type="chain" id="PRO_5045086645" evidence="1">
    <location>
        <begin position="27"/>
        <end position="129"/>
    </location>
</feature>
<evidence type="ECO:0000313" key="3">
    <source>
        <dbReference type="Proteomes" id="UP000765338"/>
    </source>
</evidence>
<evidence type="ECO:0000313" key="2">
    <source>
        <dbReference type="EMBL" id="MBA5727515.1"/>
    </source>
</evidence>
<gene>
    <name evidence="2" type="ORF">CPA56_05915</name>
</gene>
<organism evidence="2 3">
    <name type="scientific">Bombella mellum</name>
    <dbReference type="NCBI Taxonomy" id="2039288"/>
    <lineage>
        <taxon>Bacteria</taxon>
        <taxon>Pseudomonadati</taxon>
        <taxon>Pseudomonadota</taxon>
        <taxon>Alphaproteobacteria</taxon>
        <taxon>Acetobacterales</taxon>
        <taxon>Acetobacteraceae</taxon>
        <taxon>Bombella</taxon>
    </lineage>
</organism>
<evidence type="ECO:0000256" key="1">
    <source>
        <dbReference type="SAM" id="SignalP"/>
    </source>
</evidence>
<keyword evidence="3" id="KW-1185">Reference proteome</keyword>
<protein>
    <submittedName>
        <fullName evidence="2">Uncharacterized protein</fullName>
    </submittedName>
</protein>
<comment type="caution">
    <text evidence="2">The sequence shown here is derived from an EMBL/GenBank/DDBJ whole genome shotgun (WGS) entry which is preliminary data.</text>
</comment>
<dbReference type="Proteomes" id="UP000765338">
    <property type="component" value="Unassembled WGS sequence"/>
</dbReference>
<reference evidence="2 3" key="1">
    <citation type="submission" date="2017-10" db="EMBL/GenBank/DDBJ databases">
        <authorList>
            <person name="Jakob F."/>
        </authorList>
    </citation>
    <scope>NUCLEOTIDE SEQUENCE [LARGE SCALE GENOMIC DNA]</scope>
    <source>
        <strain evidence="2 3">TMW 2.1889</strain>
    </source>
</reference>
<name>A0ABR5ZTD8_9PROT</name>